<evidence type="ECO:0000256" key="8">
    <source>
        <dbReference type="ARBA" id="ARBA00023201"/>
    </source>
</evidence>
<feature type="transmembrane region" description="Helical" evidence="13">
    <location>
        <begin position="67"/>
        <end position="84"/>
    </location>
</feature>
<evidence type="ECO:0000256" key="6">
    <source>
        <dbReference type="ARBA" id="ARBA00023065"/>
    </source>
</evidence>
<keyword evidence="6 11" id="KW-0406">Ion transport</keyword>
<dbReference type="GO" id="GO:0051453">
    <property type="term" value="P:regulation of intracellular pH"/>
    <property type="evidence" value="ECO:0007669"/>
    <property type="project" value="TreeGrafter"/>
</dbReference>
<evidence type="ECO:0000313" key="16">
    <source>
        <dbReference type="Proteomes" id="UP001438707"/>
    </source>
</evidence>
<accession>A0AAW1QAP4</accession>
<dbReference type="AlphaFoldDB" id="A0AAW1QAP4"/>
<feature type="compositionally biased region" description="Polar residues" evidence="12">
    <location>
        <begin position="564"/>
        <end position="573"/>
    </location>
</feature>
<evidence type="ECO:0000256" key="5">
    <source>
        <dbReference type="ARBA" id="ARBA00023053"/>
    </source>
</evidence>
<feature type="transmembrane region" description="Helical" evidence="13">
    <location>
        <begin position="411"/>
        <end position="431"/>
    </location>
</feature>
<evidence type="ECO:0000256" key="10">
    <source>
        <dbReference type="ARBA" id="ARBA00047912"/>
    </source>
</evidence>
<keyword evidence="2 11" id="KW-0813">Transport</keyword>
<name>A0AAW1QAP4_9CHLO</name>
<feature type="transmembrane region" description="Helical" evidence="13">
    <location>
        <begin position="12"/>
        <end position="27"/>
    </location>
</feature>
<dbReference type="InterPro" id="IPR018422">
    <property type="entry name" value="Cation/H_exchanger_CPA1"/>
</dbReference>
<dbReference type="InterPro" id="IPR004709">
    <property type="entry name" value="NaH_exchanger"/>
</dbReference>
<dbReference type="Gene3D" id="6.10.140.1330">
    <property type="match status" value="1"/>
</dbReference>
<comment type="catalytic activity">
    <reaction evidence="10">
        <text>K(+)(in) + H(+)(out) = K(+)(out) + H(+)(in)</text>
        <dbReference type="Rhea" id="RHEA:29467"/>
        <dbReference type="ChEBI" id="CHEBI:15378"/>
        <dbReference type="ChEBI" id="CHEBI:29103"/>
    </reaction>
</comment>
<dbReference type="NCBIfam" id="TIGR00840">
    <property type="entry name" value="b_cpa1"/>
    <property type="match status" value="1"/>
</dbReference>
<evidence type="ECO:0000256" key="3">
    <source>
        <dbReference type="ARBA" id="ARBA00022692"/>
    </source>
</evidence>
<keyword evidence="7 13" id="KW-0472">Membrane</keyword>
<organism evidence="15 16">
    <name type="scientific">Apatococcus lobatus</name>
    <dbReference type="NCBI Taxonomy" id="904363"/>
    <lineage>
        <taxon>Eukaryota</taxon>
        <taxon>Viridiplantae</taxon>
        <taxon>Chlorophyta</taxon>
        <taxon>core chlorophytes</taxon>
        <taxon>Trebouxiophyceae</taxon>
        <taxon>Chlorellales</taxon>
        <taxon>Chlorellaceae</taxon>
        <taxon>Apatococcus</taxon>
    </lineage>
</organism>
<feature type="transmembrane region" description="Helical" evidence="13">
    <location>
        <begin position="337"/>
        <end position="359"/>
    </location>
</feature>
<reference evidence="15 16" key="1">
    <citation type="journal article" date="2024" name="Nat. Commun.">
        <title>Phylogenomics reveals the evolutionary origins of lichenization in chlorophyte algae.</title>
        <authorList>
            <person name="Puginier C."/>
            <person name="Libourel C."/>
            <person name="Otte J."/>
            <person name="Skaloud P."/>
            <person name="Haon M."/>
            <person name="Grisel S."/>
            <person name="Petersen M."/>
            <person name="Berrin J.G."/>
            <person name="Delaux P.M."/>
            <person name="Dal Grande F."/>
            <person name="Keller J."/>
        </authorList>
    </citation>
    <scope>NUCLEOTIDE SEQUENCE [LARGE SCALE GENOMIC DNA]</scope>
    <source>
        <strain evidence="15 16">SAG 2145</strain>
    </source>
</reference>
<keyword evidence="11" id="KW-0050">Antiport</keyword>
<sequence length="573" mass="61435">MQEGYVSRELTLVWILLIVTVIVTFFIQRYRITYIPPSGAAMVLGILVGSVMKLSGLAETVRFSAEAFFYGLLPPIVFAAGFTLKKKDFFKNFGTISVYAVGGTLISALVFGLLTYGMVAVGIVKRSHLGSAPLIECMLYGSLISATDPVATLSVFSELQVPPLLYNLVFGESVLNDATAIVLFRTLTEFYATPVSWSTLPLMVWRFITIGLGSLGIGIAIALACAFILKRFQLGPGSDEGPSSVAFNGTVYEISLVVMSAYLAYLVAETVNMSGIVALFFTAICHAHYSFYSVAEEAQIALKRCFEFAAFLSETFVFAFLGLQVATLSEKQVDAGLLITGVPLVLLARAANIFPLSYLLNMKGRRLPLPYNLQTIMWAVGLRGAVAYGLAVNLPQINEENNQGMEAIESATLVIVVISTIVFGGLTGPLLKTFNLHGVGDVEVHAMGLQDYAGLTRAQAIDHVNASLSVASSSLHGRWKSLDRNFLKPVFGGRAGQATRVSAGDSDDDEDQVELLGGPGAHGQPEVPLGDLPGPDMLHAANGLAPMNVVEYNPPDPVTPGARAQQQQHNRPP</sequence>
<comment type="caution">
    <text evidence="15">The sequence shown here is derived from an EMBL/GenBank/DDBJ whole genome shotgun (WGS) entry which is preliminary data.</text>
</comment>
<dbReference type="GO" id="GO:0098719">
    <property type="term" value="P:sodium ion import across plasma membrane"/>
    <property type="evidence" value="ECO:0007669"/>
    <property type="project" value="TreeGrafter"/>
</dbReference>
<evidence type="ECO:0000256" key="2">
    <source>
        <dbReference type="ARBA" id="ARBA00022448"/>
    </source>
</evidence>
<dbReference type="Pfam" id="PF00999">
    <property type="entry name" value="Na_H_Exchanger"/>
    <property type="match status" value="1"/>
</dbReference>
<evidence type="ECO:0000256" key="9">
    <source>
        <dbReference type="ARBA" id="ARBA00047524"/>
    </source>
</evidence>
<keyword evidence="8 11" id="KW-0739">Sodium transport</keyword>
<evidence type="ECO:0000256" key="4">
    <source>
        <dbReference type="ARBA" id="ARBA00022989"/>
    </source>
</evidence>
<feature type="transmembrane region" description="Helical" evidence="13">
    <location>
        <begin position="204"/>
        <end position="229"/>
    </location>
</feature>
<comment type="catalytic activity">
    <reaction evidence="9">
        <text>Na(+)(in) + H(+)(out) = Na(+)(out) + H(+)(in)</text>
        <dbReference type="Rhea" id="RHEA:29419"/>
        <dbReference type="ChEBI" id="CHEBI:15378"/>
        <dbReference type="ChEBI" id="CHEBI:29101"/>
    </reaction>
</comment>
<dbReference type="GO" id="GO:0015385">
    <property type="term" value="F:sodium:proton antiporter activity"/>
    <property type="evidence" value="ECO:0007669"/>
    <property type="project" value="InterPro"/>
</dbReference>
<feature type="transmembrane region" description="Helical" evidence="13">
    <location>
        <begin position="250"/>
        <end position="268"/>
    </location>
</feature>
<evidence type="ECO:0000256" key="11">
    <source>
        <dbReference type="RuleBase" id="RU003722"/>
    </source>
</evidence>
<proteinExistence type="inferred from homology"/>
<evidence type="ECO:0000313" key="15">
    <source>
        <dbReference type="EMBL" id="KAK9818672.1"/>
    </source>
</evidence>
<keyword evidence="4 13" id="KW-1133">Transmembrane helix</keyword>
<protein>
    <recommendedName>
        <fullName evidence="11">Sodium/hydrogen exchanger</fullName>
    </recommendedName>
</protein>
<feature type="transmembrane region" description="Helical" evidence="13">
    <location>
        <begin position="274"/>
        <end position="294"/>
    </location>
</feature>
<feature type="transmembrane region" description="Helical" evidence="13">
    <location>
        <begin position="371"/>
        <end position="391"/>
    </location>
</feature>
<comment type="subcellular location">
    <subcellularLocation>
        <location evidence="1">Membrane</location>
        <topology evidence="1">Multi-pass membrane protein</topology>
    </subcellularLocation>
</comment>
<keyword evidence="16" id="KW-1185">Reference proteome</keyword>
<evidence type="ECO:0000256" key="12">
    <source>
        <dbReference type="SAM" id="MobiDB-lite"/>
    </source>
</evidence>
<feature type="region of interest" description="Disordered" evidence="12">
    <location>
        <begin position="497"/>
        <end position="573"/>
    </location>
</feature>
<dbReference type="PANTHER" id="PTHR10110:SF187">
    <property type="entry name" value="SODIUM_HYDROGEN EXCHANGER"/>
    <property type="match status" value="1"/>
</dbReference>
<dbReference type="Proteomes" id="UP001438707">
    <property type="component" value="Unassembled WGS sequence"/>
</dbReference>
<evidence type="ECO:0000256" key="7">
    <source>
        <dbReference type="ARBA" id="ARBA00023136"/>
    </source>
</evidence>
<dbReference type="PRINTS" id="PR01084">
    <property type="entry name" value="NAHEXCHNGR"/>
</dbReference>
<dbReference type="GO" id="GO:0005886">
    <property type="term" value="C:plasma membrane"/>
    <property type="evidence" value="ECO:0007669"/>
    <property type="project" value="TreeGrafter"/>
</dbReference>
<feature type="transmembrane region" description="Helical" evidence="13">
    <location>
        <begin position="96"/>
        <end position="119"/>
    </location>
</feature>
<feature type="domain" description="Cation/H+ exchanger transmembrane" evidence="14">
    <location>
        <begin position="20"/>
        <end position="432"/>
    </location>
</feature>
<evidence type="ECO:0000259" key="14">
    <source>
        <dbReference type="Pfam" id="PF00999"/>
    </source>
</evidence>
<feature type="transmembrane region" description="Helical" evidence="13">
    <location>
        <begin position="34"/>
        <end position="55"/>
    </location>
</feature>
<evidence type="ECO:0000256" key="1">
    <source>
        <dbReference type="ARBA" id="ARBA00004141"/>
    </source>
</evidence>
<keyword evidence="3 11" id="KW-0812">Transmembrane</keyword>
<feature type="transmembrane region" description="Helical" evidence="13">
    <location>
        <begin position="306"/>
        <end position="325"/>
    </location>
</feature>
<dbReference type="PANTHER" id="PTHR10110">
    <property type="entry name" value="SODIUM/HYDROGEN EXCHANGER"/>
    <property type="match status" value="1"/>
</dbReference>
<dbReference type="EMBL" id="JALJOS010000057">
    <property type="protein sequence ID" value="KAK9818672.1"/>
    <property type="molecule type" value="Genomic_DNA"/>
</dbReference>
<keyword evidence="5" id="KW-0915">Sodium</keyword>
<dbReference type="GO" id="GO:0015386">
    <property type="term" value="F:potassium:proton antiporter activity"/>
    <property type="evidence" value="ECO:0007669"/>
    <property type="project" value="TreeGrafter"/>
</dbReference>
<dbReference type="InterPro" id="IPR006153">
    <property type="entry name" value="Cation/H_exchanger_TM"/>
</dbReference>
<comment type="similarity">
    <text evidence="11">Belongs to the monovalent cation:proton antiporter 1 (CPA1) transporter (TC 2.A.36) family.</text>
</comment>
<evidence type="ECO:0000256" key="13">
    <source>
        <dbReference type="SAM" id="Phobius"/>
    </source>
</evidence>
<gene>
    <name evidence="15" type="ORF">WJX74_002819</name>
</gene>